<proteinExistence type="predicted"/>
<dbReference type="RefSeq" id="WP_035246122.1">
    <property type="nucleotide sequence ID" value="NZ_ARXU01000003.1"/>
</dbReference>
<keyword evidence="1" id="KW-0812">Transmembrane</keyword>
<feature type="domain" description="DUF802" evidence="2">
    <location>
        <begin position="392"/>
        <end position="439"/>
    </location>
</feature>
<sequence>MRRFLFAVPFLLGAIAVVWIAATFLSNPVALTVTLIIAAAYTLGFAELVRFRRTTATLDRQLDDLPESRDGLTHWLKALPGSLRHAVHRRIDGHPAPLPGPQLTPYLTGLLVMLGLLGTFVGMIVTLQGAATALDGSSELTAIRSALAAPIAGLSLAFGTSIAGVAASAMLGLSAALCRRDRMAVSRKLDDRVDLELHAFSLNHQRQSAYTALQDQSRIFPELVSALQGLTGRMEQMGEQLSESLTRNQQDFHHTLTDQYRTLADSVSQSLKETLADSSRLAVENIQPIMKQSLADLSQQVQGTHETLNAITEKQLATLTERFHQTTESAAQHWQQGLEQHQQTSARLVNDISTSLAAHHDQFRDNSSQLLEQMRSTQTELGSASEQQLAAIAEQFRSASEQALQQWQQGLAEQKDTGHSLLQEVRDTQQQLARTSEEQLRAVTGQFREVSDQAAAQWRDGIDAQQASGTTLISELRSSLSEHNNQFQNSATGLLDGQRTGLETLVATVREELIALRDAEAGRSEAASERLAQLEGTVSEHLGRLGTALEAPMTRLIETASETPKAAAEVISRLREEMTRSSERDNELLEERRRIMAELDTLLSGQRDAAGAQRDAIETLITTASDTLTQVSDTFAQQVSAQSEQLDQVAGDVSGSAAEVASLSDAFATAVQVFSDANDKLLDNLQQVESRLEQSSARADEQLNYYVEQAREVIELSMASQKEVIDALGTLNSASSGAHSEERPTSEVN</sequence>
<keyword evidence="4" id="KW-1185">Reference proteome</keyword>
<evidence type="ECO:0000259" key="2">
    <source>
        <dbReference type="Pfam" id="PF05650"/>
    </source>
</evidence>
<feature type="transmembrane region" description="Helical" evidence="1">
    <location>
        <begin position="151"/>
        <end position="178"/>
    </location>
</feature>
<accession>A0ABR4WEV1</accession>
<dbReference type="InterPro" id="IPR008520">
    <property type="entry name" value="DUF802"/>
</dbReference>
<dbReference type="SUPFAM" id="SSF58113">
    <property type="entry name" value="Apolipoprotein A-I"/>
    <property type="match status" value="2"/>
</dbReference>
<feature type="domain" description="DUF802" evidence="2">
    <location>
        <begin position="443"/>
        <end position="495"/>
    </location>
</feature>
<evidence type="ECO:0000256" key="1">
    <source>
        <dbReference type="SAM" id="Phobius"/>
    </source>
</evidence>
<feature type="transmembrane region" description="Helical" evidence="1">
    <location>
        <begin position="30"/>
        <end position="51"/>
    </location>
</feature>
<evidence type="ECO:0000313" key="4">
    <source>
        <dbReference type="Proteomes" id="UP000029443"/>
    </source>
</evidence>
<comment type="caution">
    <text evidence="3">The sequence shown here is derived from an EMBL/GenBank/DDBJ whole genome shotgun (WGS) entry which is preliminary data.</text>
</comment>
<name>A0ABR4WEV1_9GAMM</name>
<dbReference type="Pfam" id="PF05650">
    <property type="entry name" value="DUF802"/>
    <property type="match status" value="3"/>
</dbReference>
<protein>
    <recommendedName>
        <fullName evidence="2">DUF802 domain-containing protein</fullName>
    </recommendedName>
</protein>
<dbReference type="Proteomes" id="UP000029443">
    <property type="component" value="Unassembled WGS sequence"/>
</dbReference>
<evidence type="ECO:0000313" key="3">
    <source>
        <dbReference type="EMBL" id="KGD62062.1"/>
    </source>
</evidence>
<gene>
    <name evidence="3" type="ORF">T9A_01271</name>
</gene>
<feature type="domain" description="DUF802" evidence="2">
    <location>
        <begin position="319"/>
        <end position="371"/>
    </location>
</feature>
<keyword evidence="1" id="KW-1133">Transmembrane helix</keyword>
<dbReference type="Gene3D" id="1.20.5.1230">
    <property type="entry name" value="Apolipoprotein A-I"/>
    <property type="match status" value="1"/>
</dbReference>
<keyword evidence="1" id="KW-0472">Membrane</keyword>
<reference evidence="3 4" key="1">
    <citation type="submission" date="2012-09" db="EMBL/GenBank/DDBJ databases">
        <title>Genome Sequence of alkane-degrading Bacterium Alcanivorax jadensis T9.</title>
        <authorList>
            <person name="Lai Q."/>
            <person name="Shao Z."/>
        </authorList>
    </citation>
    <scope>NUCLEOTIDE SEQUENCE [LARGE SCALE GENOMIC DNA]</scope>
    <source>
        <strain evidence="3 4">T9</strain>
    </source>
</reference>
<dbReference type="EMBL" id="ARXU01000003">
    <property type="protein sequence ID" value="KGD62062.1"/>
    <property type="molecule type" value="Genomic_DNA"/>
</dbReference>
<feature type="transmembrane region" description="Helical" evidence="1">
    <location>
        <begin position="110"/>
        <end position="131"/>
    </location>
</feature>
<organism evidence="3 4">
    <name type="scientific">Alcanivorax jadensis T9</name>
    <dbReference type="NCBI Taxonomy" id="1177181"/>
    <lineage>
        <taxon>Bacteria</taxon>
        <taxon>Pseudomonadati</taxon>
        <taxon>Pseudomonadota</taxon>
        <taxon>Gammaproteobacteria</taxon>
        <taxon>Oceanospirillales</taxon>
        <taxon>Alcanivoracaceae</taxon>
        <taxon>Alcanivorax</taxon>
    </lineage>
</organism>